<accession>W1NS06</accession>
<name>W1NS06_AMBTC</name>
<proteinExistence type="predicted"/>
<dbReference type="AlphaFoldDB" id="W1NS06"/>
<organism evidence="2 3">
    <name type="scientific">Amborella trichopoda</name>
    <dbReference type="NCBI Taxonomy" id="13333"/>
    <lineage>
        <taxon>Eukaryota</taxon>
        <taxon>Viridiplantae</taxon>
        <taxon>Streptophyta</taxon>
        <taxon>Embryophyta</taxon>
        <taxon>Tracheophyta</taxon>
        <taxon>Spermatophyta</taxon>
        <taxon>Magnoliopsida</taxon>
        <taxon>Amborellales</taxon>
        <taxon>Amborellaceae</taxon>
        <taxon>Amborella</taxon>
    </lineage>
</organism>
<dbReference type="EMBL" id="KI395307">
    <property type="protein sequence ID" value="ERM98657.1"/>
    <property type="molecule type" value="Genomic_DNA"/>
</dbReference>
<evidence type="ECO:0000313" key="3">
    <source>
        <dbReference type="Proteomes" id="UP000017836"/>
    </source>
</evidence>
<gene>
    <name evidence="2" type="ORF">AMTR_s00109p00111130</name>
</gene>
<evidence type="ECO:0000313" key="2">
    <source>
        <dbReference type="EMBL" id="ERM98657.1"/>
    </source>
</evidence>
<dbReference type="HOGENOM" id="CLU_2430027_0_0_1"/>
<dbReference type="Gramene" id="ERM98657">
    <property type="protein sequence ID" value="ERM98657"/>
    <property type="gene ID" value="AMTR_s00109p00111130"/>
</dbReference>
<protein>
    <submittedName>
        <fullName evidence="2">Uncharacterized protein</fullName>
    </submittedName>
</protein>
<evidence type="ECO:0000256" key="1">
    <source>
        <dbReference type="SAM" id="Phobius"/>
    </source>
</evidence>
<feature type="transmembrane region" description="Helical" evidence="1">
    <location>
        <begin position="47"/>
        <end position="69"/>
    </location>
</feature>
<dbReference type="Proteomes" id="UP000017836">
    <property type="component" value="Unassembled WGS sequence"/>
</dbReference>
<keyword evidence="1" id="KW-0812">Transmembrane</keyword>
<reference evidence="3" key="1">
    <citation type="journal article" date="2013" name="Science">
        <title>The Amborella genome and the evolution of flowering plants.</title>
        <authorList>
            <consortium name="Amborella Genome Project"/>
        </authorList>
    </citation>
    <scope>NUCLEOTIDE SEQUENCE [LARGE SCALE GENOMIC DNA]</scope>
</reference>
<sequence length="91" mass="10453">MLWKHLPLGSPEDDWGQIANTIETIVNEMFAEDGTRDSTFDEKKIKIVIISLLGNFILAVTLFFAYFFWKRKCETVEELRGAACHSNTSRP</sequence>
<keyword evidence="3" id="KW-1185">Reference proteome</keyword>
<keyword evidence="1" id="KW-1133">Transmembrane helix</keyword>
<keyword evidence="1" id="KW-0472">Membrane</keyword>